<proteinExistence type="predicted"/>
<dbReference type="Proteomes" id="UP000269721">
    <property type="component" value="Unassembled WGS sequence"/>
</dbReference>
<evidence type="ECO:0000256" key="1">
    <source>
        <dbReference type="SAM" id="MobiDB-lite"/>
    </source>
</evidence>
<evidence type="ECO:0000313" key="2">
    <source>
        <dbReference type="EMBL" id="RKO83611.1"/>
    </source>
</evidence>
<accession>A0A4P9VVE4</accession>
<name>A0A4P9VVE4_9FUNG</name>
<organism evidence="2 3">
    <name type="scientific">Blyttiomyces helicus</name>
    <dbReference type="NCBI Taxonomy" id="388810"/>
    <lineage>
        <taxon>Eukaryota</taxon>
        <taxon>Fungi</taxon>
        <taxon>Fungi incertae sedis</taxon>
        <taxon>Chytridiomycota</taxon>
        <taxon>Chytridiomycota incertae sedis</taxon>
        <taxon>Chytridiomycetes</taxon>
        <taxon>Chytridiomycetes incertae sedis</taxon>
        <taxon>Blyttiomyces</taxon>
    </lineage>
</organism>
<evidence type="ECO:0000313" key="3">
    <source>
        <dbReference type="Proteomes" id="UP000269721"/>
    </source>
</evidence>
<keyword evidence="3" id="KW-1185">Reference proteome</keyword>
<gene>
    <name evidence="2" type="ORF">BDK51DRAFT_49822</name>
</gene>
<feature type="compositionally biased region" description="Pro residues" evidence="1">
    <location>
        <begin position="61"/>
        <end position="75"/>
    </location>
</feature>
<dbReference type="EMBL" id="ML001038">
    <property type="protein sequence ID" value="RKO83611.1"/>
    <property type="molecule type" value="Genomic_DNA"/>
</dbReference>
<feature type="region of interest" description="Disordered" evidence="1">
    <location>
        <begin position="58"/>
        <end position="92"/>
    </location>
</feature>
<sequence length="471" mass="50438">MPAGSEGWRIVIANAVEGPAGACRADRVCCVLVVVGAAGTRPDLVRVLRDAVRRGALHPVRAPPPADGPDVPPPAANATGASHLPPPVATASIHAAPRPPIFAGPHRPTRFQTRNAPLLWTRPISSPSPPPLKDTDIPPRILATLLTSNLPPTSGFARTERKKRVPRTLKHLTTIEEPASCNFCHNPTATLLLHGPASAFASPHAMSLTCHARDAAAALDRSTPSESTTKRKIPPVGVERPLVYSACMEEVGVGVMRMLDVDSDGVARSEGRAEPGVSLEPRASFRLPTRPPRGLPASLVTSLIAFCEEASYKRFAEAKYMEIARLRRRSRGCELGASRNPKVRERLCAPLKPGTRRYACVTSVVPTVKTQRAAVDPLQEPSPSPATQPVQFHLAKWLIEDSLVSFAHGLGSINVAAVHLACHRDLLNYILADAVASSLPAPQHAMQLYRPSAAEIDKDDMDLPHPENSLG</sequence>
<dbReference type="AlphaFoldDB" id="A0A4P9VVE4"/>
<reference evidence="2" key="1">
    <citation type="submission" date="2018-06" db="EMBL/GenBank/DDBJ databases">
        <title>Leveraging single-cell genomics to expand the Fungal Tree of Life.</title>
        <authorList>
            <consortium name="DOE Joint Genome Institute"/>
            <person name="Ahrendt S.R."/>
            <person name="Quandt C.A."/>
            <person name="Ciobanu D."/>
            <person name="Clum A."/>
            <person name="Salamov A."/>
            <person name="Andreopoulos B."/>
            <person name="Cheng J.-F."/>
            <person name="Woyke T."/>
            <person name="Pelin A."/>
            <person name="Henrissat B."/>
            <person name="Reynolds N."/>
            <person name="Benny G.L."/>
            <person name="Smith M.E."/>
            <person name="James T.Y."/>
            <person name="Grigoriev I.V."/>
        </authorList>
    </citation>
    <scope>NUCLEOTIDE SEQUENCE</scope>
    <source>
        <strain evidence="2">Perch Fen</strain>
    </source>
</reference>
<protein>
    <submittedName>
        <fullName evidence="2">Uncharacterized protein</fullName>
    </submittedName>
</protein>